<proteinExistence type="predicted"/>
<dbReference type="AlphaFoldDB" id="A0A811LQ09"/>
<dbReference type="OrthoDB" id="5874400at2759"/>
<organism evidence="2 3">
    <name type="scientific">Bursaphelenchus okinawaensis</name>
    <dbReference type="NCBI Taxonomy" id="465554"/>
    <lineage>
        <taxon>Eukaryota</taxon>
        <taxon>Metazoa</taxon>
        <taxon>Ecdysozoa</taxon>
        <taxon>Nematoda</taxon>
        <taxon>Chromadorea</taxon>
        <taxon>Rhabditida</taxon>
        <taxon>Tylenchina</taxon>
        <taxon>Tylenchomorpha</taxon>
        <taxon>Aphelenchoidea</taxon>
        <taxon>Aphelenchoididae</taxon>
        <taxon>Bursaphelenchus</taxon>
    </lineage>
</organism>
<keyword evidence="3" id="KW-1185">Reference proteome</keyword>
<protein>
    <submittedName>
        <fullName evidence="2">Uncharacterized protein</fullName>
    </submittedName>
</protein>
<accession>A0A811LQ09</accession>
<evidence type="ECO:0000313" key="2">
    <source>
        <dbReference type="EMBL" id="CAD5229242.1"/>
    </source>
</evidence>
<feature type="chain" id="PRO_5035595155" evidence="1">
    <location>
        <begin position="20"/>
        <end position="82"/>
    </location>
</feature>
<reference evidence="2" key="1">
    <citation type="submission" date="2020-09" db="EMBL/GenBank/DDBJ databases">
        <authorList>
            <person name="Kikuchi T."/>
        </authorList>
    </citation>
    <scope>NUCLEOTIDE SEQUENCE</scope>
    <source>
        <strain evidence="2">SH1</strain>
    </source>
</reference>
<evidence type="ECO:0000313" key="3">
    <source>
        <dbReference type="Proteomes" id="UP000614601"/>
    </source>
</evidence>
<gene>
    <name evidence="2" type="ORF">BOKJ2_LOCUS13301</name>
</gene>
<keyword evidence="1" id="KW-0732">Signal</keyword>
<sequence>MMRSLVLFFVGLLVPFLLAKPESPNGVGYEYNRDWRAEMSPHNFYRFRRYNVFANDKRSDMEFDDPRYFSTAFGKRAASQFL</sequence>
<name>A0A811LQ09_9BILA</name>
<evidence type="ECO:0000256" key="1">
    <source>
        <dbReference type="SAM" id="SignalP"/>
    </source>
</evidence>
<dbReference type="Proteomes" id="UP000614601">
    <property type="component" value="Unassembled WGS sequence"/>
</dbReference>
<comment type="caution">
    <text evidence="2">The sequence shown here is derived from an EMBL/GenBank/DDBJ whole genome shotgun (WGS) entry which is preliminary data.</text>
</comment>
<dbReference type="EMBL" id="CAJFDH010000006">
    <property type="protein sequence ID" value="CAD5229242.1"/>
    <property type="molecule type" value="Genomic_DNA"/>
</dbReference>
<dbReference type="Proteomes" id="UP000783686">
    <property type="component" value="Unassembled WGS sequence"/>
</dbReference>
<dbReference type="EMBL" id="CAJFCW020000006">
    <property type="protein sequence ID" value="CAG9126115.1"/>
    <property type="molecule type" value="Genomic_DNA"/>
</dbReference>
<feature type="signal peptide" evidence="1">
    <location>
        <begin position="1"/>
        <end position="19"/>
    </location>
</feature>